<dbReference type="RefSeq" id="WP_147582712.1">
    <property type="nucleotide sequence ID" value="NZ_CP042831.1"/>
</dbReference>
<evidence type="ECO:0000313" key="2">
    <source>
        <dbReference type="Proteomes" id="UP000321222"/>
    </source>
</evidence>
<proteinExistence type="predicted"/>
<dbReference type="OrthoDB" id="1364997at2"/>
<keyword evidence="2" id="KW-1185">Reference proteome</keyword>
<name>A0A5B9FWU8_9FLAO</name>
<gene>
    <name evidence="1" type="ORF">FUA48_06055</name>
</gene>
<dbReference type="AlphaFoldDB" id="A0A5B9FWU8"/>
<accession>A0A5B9FWU8</accession>
<protein>
    <submittedName>
        <fullName evidence="1">Uncharacterized protein</fullName>
    </submittedName>
</protein>
<sequence>MIYTREKLNNVKFSEDRVLHQQYVQKLLTEAQNGTELTLAEESYLCSVVKLLREEGSNKRAYNIKELNYCKNYCFTNTYLMYFLDVNGHKKVVDAFGEIPLHKKKVDVEYLHKEYQEWLKFIENKQNQDNLLGYISKETGQQLKELRKYCQRTFAGSRYHEALKKSLVLHGKYIYLVVKEYYQEQSFTEQSISINNESIVINGYTYVHTVFRHYSQAIKQHQTKSYHLDMMIDYKNLPTVLYELLRCYNENIPPTSFNKQYIFFRFNETDYAIWFKRLTRYVKGNLKEDYLRLETFYPIMENRDKVKIAKMTLTNTNCGYSYYI</sequence>
<evidence type="ECO:0000313" key="1">
    <source>
        <dbReference type="EMBL" id="QEE49157.1"/>
    </source>
</evidence>
<organism evidence="1 2">
    <name type="scientific">Flavobacterium alkalisoli</name>
    <dbReference type="NCBI Taxonomy" id="2602769"/>
    <lineage>
        <taxon>Bacteria</taxon>
        <taxon>Pseudomonadati</taxon>
        <taxon>Bacteroidota</taxon>
        <taxon>Flavobacteriia</taxon>
        <taxon>Flavobacteriales</taxon>
        <taxon>Flavobacteriaceae</taxon>
        <taxon>Flavobacterium</taxon>
    </lineage>
</organism>
<dbReference type="EMBL" id="CP042831">
    <property type="protein sequence ID" value="QEE49157.1"/>
    <property type="molecule type" value="Genomic_DNA"/>
</dbReference>
<dbReference type="KEGG" id="fak:FUA48_06055"/>
<reference evidence="1 2" key="1">
    <citation type="submission" date="2019-08" db="EMBL/GenBank/DDBJ databases">
        <title>Flavobacterium alkalisoli sp. nov., isolated from rhizosphere soil of Suaeda salsa.</title>
        <authorList>
            <person name="Sun J.-Q."/>
            <person name="Xu L."/>
        </authorList>
    </citation>
    <scope>NUCLEOTIDE SEQUENCE [LARGE SCALE GENOMIC DNA]</scope>
    <source>
        <strain evidence="1 2">XS-5</strain>
    </source>
</reference>
<dbReference type="Proteomes" id="UP000321222">
    <property type="component" value="Chromosome"/>
</dbReference>